<dbReference type="OrthoDB" id="4380893at2"/>
<protein>
    <submittedName>
        <fullName evidence="1">Uncharacterized protein</fullName>
    </submittedName>
</protein>
<dbReference type="STRING" id="1793.AWC04_08680"/>
<dbReference type="AlphaFoldDB" id="A0A1X1REN4"/>
<dbReference type="Proteomes" id="UP000193484">
    <property type="component" value="Unassembled WGS sequence"/>
</dbReference>
<gene>
    <name evidence="1" type="ORF">AWC04_08680</name>
</gene>
<organism evidence="1 2">
    <name type="scientific">Mycolicibacterium fallax</name>
    <name type="common">Mycobacterium fallax</name>
    <dbReference type="NCBI Taxonomy" id="1793"/>
    <lineage>
        <taxon>Bacteria</taxon>
        <taxon>Bacillati</taxon>
        <taxon>Actinomycetota</taxon>
        <taxon>Actinomycetes</taxon>
        <taxon>Mycobacteriales</taxon>
        <taxon>Mycobacteriaceae</taxon>
        <taxon>Mycolicibacterium</taxon>
    </lineage>
</organism>
<comment type="caution">
    <text evidence="1">The sequence shown here is derived from an EMBL/GenBank/DDBJ whole genome shotgun (WGS) entry which is preliminary data.</text>
</comment>
<evidence type="ECO:0000313" key="2">
    <source>
        <dbReference type="Proteomes" id="UP000193484"/>
    </source>
</evidence>
<evidence type="ECO:0000313" key="1">
    <source>
        <dbReference type="EMBL" id="ORV04220.1"/>
    </source>
</evidence>
<sequence length="434" mass="45390">MTNSGLPAVPVWTLTTQEVNVPEILADAVSPERLRELRGVLAAMAAAPIVTLEAHPAPTDLDRSTGMPLDAASPLATHLSNLIKQTSTPVGQAGASSETLYRMVVPAKVASEWSSGLVKPMASKAAAGGIYGALTKSSGIAAQATFIPVAGGKAAAAGAVGGSAATVGATAATATALTVAAPLVLMAVAVGVSAHAEQKRQQAIEKITSLLEKLHDDALQQERTALNGCRSAIETATAILLDQGRIGASVGLGNAVHTINTAVAQAEHRLQTWKKALKRFQGRRVGLASLREKFTGIDDGNGGLFRAHLDIAELAIALKKRVLVLQAVEHAQMDESNAFESFVRAIKTDQRHLEELEAGIAEVLTGLSNLELDRARGIRDVVFSRGEVDELLHTSHLLHELGNEISIEDPRAEVAIEMLRAPNGSVTVFPAHAI</sequence>
<dbReference type="RefSeq" id="WP_085095132.1">
    <property type="nucleotide sequence ID" value="NZ_AP022603.1"/>
</dbReference>
<reference evidence="1 2" key="1">
    <citation type="submission" date="2016-01" db="EMBL/GenBank/DDBJ databases">
        <title>The new phylogeny of the genus Mycobacterium.</title>
        <authorList>
            <person name="Tarcisio F."/>
            <person name="Conor M."/>
            <person name="Antonella G."/>
            <person name="Elisabetta G."/>
            <person name="Giulia F.S."/>
            <person name="Sara T."/>
            <person name="Anna F."/>
            <person name="Clotilde B."/>
            <person name="Roberto B."/>
            <person name="Veronica D.S."/>
            <person name="Fabio R."/>
            <person name="Monica P."/>
            <person name="Olivier J."/>
            <person name="Enrico T."/>
            <person name="Nicola S."/>
        </authorList>
    </citation>
    <scope>NUCLEOTIDE SEQUENCE [LARGE SCALE GENOMIC DNA]</scope>
    <source>
        <strain evidence="1 2">DSM 44179</strain>
    </source>
</reference>
<proteinExistence type="predicted"/>
<accession>A0A1X1REN4</accession>
<name>A0A1X1REN4_MYCFA</name>
<keyword evidence="2" id="KW-1185">Reference proteome</keyword>
<dbReference type="EMBL" id="LQOJ01000031">
    <property type="protein sequence ID" value="ORV04220.1"/>
    <property type="molecule type" value="Genomic_DNA"/>
</dbReference>